<dbReference type="AlphaFoldDB" id="A0A392TFI6"/>
<protein>
    <submittedName>
        <fullName evidence="2">Uncharacterized protein</fullName>
    </submittedName>
</protein>
<feature type="non-terminal residue" evidence="2">
    <location>
        <position position="49"/>
    </location>
</feature>
<comment type="caution">
    <text evidence="2">The sequence shown here is derived from an EMBL/GenBank/DDBJ whole genome shotgun (WGS) entry which is preliminary data.</text>
</comment>
<dbReference type="EMBL" id="LXQA010571697">
    <property type="protein sequence ID" value="MCI59893.1"/>
    <property type="molecule type" value="Genomic_DNA"/>
</dbReference>
<proteinExistence type="predicted"/>
<evidence type="ECO:0000313" key="3">
    <source>
        <dbReference type="Proteomes" id="UP000265520"/>
    </source>
</evidence>
<evidence type="ECO:0000256" key="1">
    <source>
        <dbReference type="SAM" id="MobiDB-lite"/>
    </source>
</evidence>
<feature type="region of interest" description="Disordered" evidence="1">
    <location>
        <begin position="1"/>
        <end position="49"/>
    </location>
</feature>
<dbReference type="Proteomes" id="UP000265520">
    <property type="component" value="Unassembled WGS sequence"/>
</dbReference>
<organism evidence="2 3">
    <name type="scientific">Trifolium medium</name>
    <dbReference type="NCBI Taxonomy" id="97028"/>
    <lineage>
        <taxon>Eukaryota</taxon>
        <taxon>Viridiplantae</taxon>
        <taxon>Streptophyta</taxon>
        <taxon>Embryophyta</taxon>
        <taxon>Tracheophyta</taxon>
        <taxon>Spermatophyta</taxon>
        <taxon>Magnoliopsida</taxon>
        <taxon>eudicotyledons</taxon>
        <taxon>Gunneridae</taxon>
        <taxon>Pentapetalae</taxon>
        <taxon>rosids</taxon>
        <taxon>fabids</taxon>
        <taxon>Fabales</taxon>
        <taxon>Fabaceae</taxon>
        <taxon>Papilionoideae</taxon>
        <taxon>50 kb inversion clade</taxon>
        <taxon>NPAAA clade</taxon>
        <taxon>Hologalegina</taxon>
        <taxon>IRL clade</taxon>
        <taxon>Trifolieae</taxon>
        <taxon>Trifolium</taxon>
    </lineage>
</organism>
<name>A0A392TFI6_9FABA</name>
<feature type="compositionally biased region" description="Acidic residues" evidence="1">
    <location>
        <begin position="18"/>
        <end position="32"/>
    </location>
</feature>
<keyword evidence="3" id="KW-1185">Reference proteome</keyword>
<accession>A0A392TFI6</accession>
<reference evidence="2 3" key="1">
    <citation type="journal article" date="2018" name="Front. Plant Sci.">
        <title>Red Clover (Trifolium pratense) and Zigzag Clover (T. medium) - A Picture of Genomic Similarities and Differences.</title>
        <authorList>
            <person name="Dluhosova J."/>
            <person name="Istvanek J."/>
            <person name="Nedelnik J."/>
            <person name="Repkova J."/>
        </authorList>
    </citation>
    <scope>NUCLEOTIDE SEQUENCE [LARGE SCALE GENOMIC DNA]</scope>
    <source>
        <strain evidence="3">cv. 10/8</strain>
        <tissue evidence="2">Leaf</tissue>
    </source>
</reference>
<evidence type="ECO:0000313" key="2">
    <source>
        <dbReference type="EMBL" id="MCI59893.1"/>
    </source>
</evidence>
<sequence>MSTTIENDQIIEEWNCSETEEINNDEEEEDDDLNKLLLPDVQNLPLTPP</sequence>